<gene>
    <name evidence="1" type="ORF">POL58_30365</name>
</gene>
<keyword evidence="2" id="KW-1185">Reference proteome</keyword>
<evidence type="ECO:0000313" key="2">
    <source>
        <dbReference type="Proteomes" id="UP001217838"/>
    </source>
</evidence>
<dbReference type="Proteomes" id="UP001217838">
    <property type="component" value="Unassembled WGS sequence"/>
</dbReference>
<comment type="caution">
    <text evidence="1">The sequence shown here is derived from an EMBL/GenBank/DDBJ whole genome shotgun (WGS) entry which is preliminary data.</text>
</comment>
<evidence type="ECO:0000313" key="1">
    <source>
        <dbReference type="EMBL" id="MDC0672090.1"/>
    </source>
</evidence>
<accession>A0ABT5BD69</accession>
<proteinExistence type="predicted"/>
<name>A0ABT5BD69_9BACT</name>
<dbReference type="RefSeq" id="WP_272003282.1">
    <property type="nucleotide sequence ID" value="NZ_JAQNDN010000019.1"/>
</dbReference>
<organism evidence="1 2">
    <name type="scientific">Nannocystis radixulma</name>
    <dbReference type="NCBI Taxonomy" id="2995305"/>
    <lineage>
        <taxon>Bacteria</taxon>
        <taxon>Pseudomonadati</taxon>
        <taxon>Myxococcota</taxon>
        <taxon>Polyangia</taxon>
        <taxon>Nannocystales</taxon>
        <taxon>Nannocystaceae</taxon>
        <taxon>Nannocystis</taxon>
    </lineage>
</organism>
<reference evidence="1 2" key="1">
    <citation type="submission" date="2022-11" db="EMBL/GenBank/DDBJ databases">
        <title>Minimal conservation of predation-associated metabolite biosynthetic gene clusters underscores biosynthetic potential of Myxococcota including descriptions for ten novel species: Archangium lansinium sp. nov., Myxococcus landrumus sp. nov., Nannocystis bai.</title>
        <authorList>
            <person name="Ahearne A."/>
            <person name="Stevens C."/>
            <person name="Dowd S."/>
        </authorList>
    </citation>
    <scope>NUCLEOTIDE SEQUENCE [LARGE SCALE GENOMIC DNA]</scope>
    <source>
        <strain evidence="1 2">NCELM</strain>
    </source>
</reference>
<dbReference type="EMBL" id="JAQNDN010000019">
    <property type="protein sequence ID" value="MDC0672090.1"/>
    <property type="molecule type" value="Genomic_DNA"/>
</dbReference>
<protein>
    <submittedName>
        <fullName evidence="1">Uncharacterized protein</fullName>
    </submittedName>
</protein>
<sequence length="162" mass="17680">MRRVDERSVRAALAAVSPALQAELHAIAAALRAVPEVALVVFHVEAERAFESFPVELSTHDAHGDDCGGSLAGRSLLAGRTLLDPRDAYPLGRVDLAGIDTTPDLELVERMIVEQLRAHWPSRELVRAYAGRIKTSDDGEPEPSELVSLDDGAQRIVALRWR</sequence>